<dbReference type="VEuPathDB" id="TrichDB:TRFO_28373"/>
<dbReference type="PROSITE" id="PS01359">
    <property type="entry name" value="ZF_PHD_1"/>
    <property type="match status" value="1"/>
</dbReference>
<organism evidence="5 6">
    <name type="scientific">Tritrichomonas foetus</name>
    <dbReference type="NCBI Taxonomy" id="1144522"/>
    <lineage>
        <taxon>Eukaryota</taxon>
        <taxon>Metamonada</taxon>
        <taxon>Parabasalia</taxon>
        <taxon>Tritrichomonadida</taxon>
        <taxon>Tritrichomonadidae</taxon>
        <taxon>Tritrichomonas</taxon>
    </lineage>
</organism>
<dbReference type="InterPro" id="IPR001965">
    <property type="entry name" value="Znf_PHD"/>
</dbReference>
<gene>
    <name evidence="5" type="ORF">TRFO_28373</name>
</gene>
<reference evidence="5" key="1">
    <citation type="submission" date="2016-10" db="EMBL/GenBank/DDBJ databases">
        <authorList>
            <person name="Benchimol M."/>
            <person name="Almeida L.G."/>
            <person name="Vasconcelos A.T."/>
            <person name="Perreira-Neves A."/>
            <person name="Rosa I.A."/>
            <person name="Tasca T."/>
            <person name="Bogo M.R."/>
            <person name="de Souza W."/>
        </authorList>
    </citation>
    <scope>NUCLEOTIDE SEQUENCE [LARGE SCALE GENOMIC DNA]</scope>
    <source>
        <strain evidence="5">K</strain>
    </source>
</reference>
<name>A0A1J4K0E1_9EUKA</name>
<keyword evidence="6" id="KW-1185">Reference proteome</keyword>
<dbReference type="EMBL" id="MLAK01000802">
    <property type="protein sequence ID" value="OHT04200.1"/>
    <property type="molecule type" value="Genomic_DNA"/>
</dbReference>
<dbReference type="GO" id="GO:0008270">
    <property type="term" value="F:zinc ion binding"/>
    <property type="evidence" value="ECO:0007669"/>
    <property type="project" value="UniProtKB-KW"/>
</dbReference>
<dbReference type="InterPro" id="IPR011011">
    <property type="entry name" value="Znf_FYVE_PHD"/>
</dbReference>
<dbReference type="GeneID" id="94840844"/>
<sequence>MNENQLTSFLSAMATELEPFDVEPTSQSAGEILSDSHICESSGIRCICGVDMHLEDEELIKCNKCQCYLHRGCLDLNDNYYLSHVYICPICQFKTDGSDPLKYLSQFTDAFNSSIADLLKMMKRGDELAEEIPDKIRKLDGPYGSNYCEECFTSLISSIDGLKQIYQQRLQKLNDLKISYPK</sequence>
<dbReference type="AlphaFoldDB" id="A0A1J4K0E1"/>
<dbReference type="InterPro" id="IPR013083">
    <property type="entry name" value="Znf_RING/FYVE/PHD"/>
</dbReference>
<evidence type="ECO:0000256" key="1">
    <source>
        <dbReference type="ARBA" id="ARBA00022723"/>
    </source>
</evidence>
<dbReference type="RefSeq" id="XP_068357336.1">
    <property type="nucleotide sequence ID" value="XM_068506140.1"/>
</dbReference>
<dbReference type="SMART" id="SM00249">
    <property type="entry name" value="PHD"/>
    <property type="match status" value="1"/>
</dbReference>
<evidence type="ECO:0000256" key="3">
    <source>
        <dbReference type="ARBA" id="ARBA00022833"/>
    </source>
</evidence>
<keyword evidence="2" id="KW-0863">Zinc-finger</keyword>
<evidence type="ECO:0000256" key="2">
    <source>
        <dbReference type="ARBA" id="ARBA00022771"/>
    </source>
</evidence>
<dbReference type="Proteomes" id="UP000179807">
    <property type="component" value="Unassembled WGS sequence"/>
</dbReference>
<protein>
    <submittedName>
        <fullName evidence="5">PHD-finger family protein</fullName>
    </submittedName>
</protein>
<feature type="domain" description="Zinc finger PHD-type" evidence="4">
    <location>
        <begin position="45"/>
        <end position="92"/>
    </location>
</feature>
<evidence type="ECO:0000259" key="4">
    <source>
        <dbReference type="SMART" id="SM00249"/>
    </source>
</evidence>
<keyword evidence="1" id="KW-0479">Metal-binding</keyword>
<dbReference type="InterPro" id="IPR019786">
    <property type="entry name" value="Zinc_finger_PHD-type_CS"/>
</dbReference>
<accession>A0A1J4K0E1</accession>
<dbReference type="SUPFAM" id="SSF57903">
    <property type="entry name" value="FYVE/PHD zinc finger"/>
    <property type="match status" value="1"/>
</dbReference>
<evidence type="ECO:0000313" key="6">
    <source>
        <dbReference type="Proteomes" id="UP000179807"/>
    </source>
</evidence>
<proteinExistence type="predicted"/>
<keyword evidence="3" id="KW-0862">Zinc</keyword>
<comment type="caution">
    <text evidence="5">The sequence shown here is derived from an EMBL/GenBank/DDBJ whole genome shotgun (WGS) entry which is preliminary data.</text>
</comment>
<evidence type="ECO:0000313" key="5">
    <source>
        <dbReference type="EMBL" id="OHT04200.1"/>
    </source>
</evidence>
<dbReference type="Gene3D" id="3.30.40.10">
    <property type="entry name" value="Zinc/RING finger domain, C3HC4 (zinc finger)"/>
    <property type="match status" value="1"/>
</dbReference>